<name>A0A060RM83_PLARE</name>
<dbReference type="AlphaFoldDB" id="A0A060RM83"/>
<keyword evidence="4" id="KW-1185">Reference proteome</keyword>
<dbReference type="NCBIfam" id="TIGR01477">
    <property type="entry name" value="RIFIN"/>
    <property type="match status" value="1"/>
</dbReference>
<reference evidence="3" key="2">
    <citation type="submission" date="2014-05" db="EMBL/GenBank/DDBJ databases">
        <title>The genome sequences of chimpanzee malaria parasites reveal the path to human adaptation.</title>
        <authorList>
            <person name="Otto T.D."/>
            <person name="Rayner J.C."/>
            <person name="Boehme U."/>
            <person name="Pain A."/>
            <person name="Spottiswoode N."/>
            <person name="Sanders M."/>
            <person name="Quail M."/>
            <person name="Ollomo B."/>
            <person name="Renaud F."/>
            <person name="Thomas A.W."/>
            <person name="Prugnolle F."/>
            <person name="Conway D.J."/>
            <person name="Newbold C."/>
            <person name="Berriman M."/>
        </authorList>
    </citation>
    <scope>NUCLEOTIDE SEQUENCE [LARGE SCALE GENOMIC DNA]</scope>
    <source>
        <strain evidence="3">CDC</strain>
    </source>
</reference>
<evidence type="ECO:0000256" key="2">
    <source>
        <dbReference type="SAM" id="SignalP"/>
    </source>
</evidence>
<feature type="chain" id="PRO_5001586493" evidence="2">
    <location>
        <begin position="24"/>
        <end position="326"/>
    </location>
</feature>
<keyword evidence="1" id="KW-0812">Transmembrane</keyword>
<sequence length="326" mass="36984">MKLQCSKILLFFLPLNLLVPSLSNVHNKNKPSITPNHTQTNRSLCECDIKSSIYDKDSDMKSVKEQFDDRTSQRFQEYEERMKVKRQKSKEERDKNIEKIIEKDKIEKSLAEKVEKGCLRCGCGLGSVAGSVGLIGGLATYGWKTTAIAAAAKAEGAKKGVQVLIHTLKEQLLLKKLFDGSWDVFITTKNYLNETLIIEHIEEQYELCFAEESACGNDFLVGHYNIGENTERIKTALQEAEIVVREGVEKARKMTISVTESQLASLEADELAQITETSTYAYSAIGYSVLAILIIVLVMIIIYFFLRYRRKKKMNKKAQYTKLLNQ</sequence>
<organism evidence="3 4">
    <name type="scientific">Plasmodium reichenowi</name>
    <dbReference type="NCBI Taxonomy" id="5854"/>
    <lineage>
        <taxon>Eukaryota</taxon>
        <taxon>Sar</taxon>
        <taxon>Alveolata</taxon>
        <taxon>Apicomplexa</taxon>
        <taxon>Aconoidasida</taxon>
        <taxon>Haemosporida</taxon>
        <taxon>Plasmodiidae</taxon>
        <taxon>Plasmodium</taxon>
        <taxon>Plasmodium (Laverania)</taxon>
    </lineage>
</organism>
<evidence type="ECO:0000256" key="1">
    <source>
        <dbReference type="SAM" id="Phobius"/>
    </source>
</evidence>
<reference evidence="3" key="1">
    <citation type="submission" date="2014-01" db="EMBL/GenBank/DDBJ databases">
        <authorList>
            <person name="Aslett M."/>
        </authorList>
    </citation>
    <scope>NUCLEOTIDE SEQUENCE</scope>
    <source>
        <strain evidence="3">CDC</strain>
    </source>
</reference>
<dbReference type="EMBL" id="HG810494">
    <property type="protein sequence ID" value="CDO61744.1"/>
    <property type="molecule type" value="Genomic_DNA"/>
</dbReference>
<gene>
    <name evidence="3" type="primary">RIF</name>
    <name evidence="3" type="ORF">PRCDC_0037900</name>
</gene>
<dbReference type="VEuPathDB" id="PlasmoDB:PRCDC_0037900"/>
<dbReference type="InterPro" id="IPR006373">
    <property type="entry name" value="VSA_Rifin"/>
</dbReference>
<proteinExistence type="predicted"/>
<dbReference type="Proteomes" id="UP000027581">
    <property type="component" value="Unassembled WGS sequence"/>
</dbReference>
<dbReference type="PhylomeDB" id="A0A060RM83"/>
<protein>
    <submittedName>
        <fullName evidence="3">Rifin</fullName>
    </submittedName>
</protein>
<dbReference type="Pfam" id="PF02009">
    <property type="entry name" value="RIFIN"/>
    <property type="match status" value="1"/>
</dbReference>
<keyword evidence="1" id="KW-1133">Transmembrane helix</keyword>
<evidence type="ECO:0000313" key="4">
    <source>
        <dbReference type="Proteomes" id="UP000027581"/>
    </source>
</evidence>
<feature type="signal peptide" evidence="2">
    <location>
        <begin position="1"/>
        <end position="23"/>
    </location>
</feature>
<accession>A0A060RM83</accession>
<keyword evidence="2" id="KW-0732">Signal</keyword>
<dbReference type="VEuPathDB" id="PlasmoDB:PRG01_0800900"/>
<feature type="transmembrane region" description="Helical" evidence="1">
    <location>
        <begin position="280"/>
        <end position="306"/>
    </location>
</feature>
<evidence type="ECO:0000313" key="3">
    <source>
        <dbReference type="EMBL" id="CDO61744.1"/>
    </source>
</evidence>
<keyword evidence="1" id="KW-0472">Membrane</keyword>